<reference evidence="2" key="1">
    <citation type="journal article" date="2022" name="Int. J. Mol. Sci.">
        <title>Draft Genome of Tanacetum Coccineum: Genomic Comparison of Closely Related Tanacetum-Family Plants.</title>
        <authorList>
            <person name="Yamashiro T."/>
            <person name="Shiraishi A."/>
            <person name="Nakayama K."/>
            <person name="Satake H."/>
        </authorList>
    </citation>
    <scope>NUCLEOTIDE SEQUENCE</scope>
</reference>
<evidence type="ECO:0000313" key="3">
    <source>
        <dbReference type="Proteomes" id="UP001151760"/>
    </source>
</evidence>
<evidence type="ECO:0000313" key="2">
    <source>
        <dbReference type="EMBL" id="GJT57580.1"/>
    </source>
</evidence>
<protein>
    <submittedName>
        <fullName evidence="2">Uncharacterized protein</fullName>
    </submittedName>
</protein>
<proteinExistence type="predicted"/>
<feature type="compositionally biased region" description="Basic and acidic residues" evidence="1">
    <location>
        <begin position="1"/>
        <end position="11"/>
    </location>
</feature>
<feature type="region of interest" description="Disordered" evidence="1">
    <location>
        <begin position="167"/>
        <end position="221"/>
    </location>
</feature>
<name>A0ABQ5F2U2_9ASTR</name>
<comment type="caution">
    <text evidence="2">The sequence shown here is derived from an EMBL/GenBank/DDBJ whole genome shotgun (WGS) entry which is preliminary data.</text>
</comment>
<dbReference type="Proteomes" id="UP001151760">
    <property type="component" value="Unassembled WGS sequence"/>
</dbReference>
<organism evidence="2 3">
    <name type="scientific">Tanacetum coccineum</name>
    <dbReference type="NCBI Taxonomy" id="301880"/>
    <lineage>
        <taxon>Eukaryota</taxon>
        <taxon>Viridiplantae</taxon>
        <taxon>Streptophyta</taxon>
        <taxon>Embryophyta</taxon>
        <taxon>Tracheophyta</taxon>
        <taxon>Spermatophyta</taxon>
        <taxon>Magnoliopsida</taxon>
        <taxon>eudicotyledons</taxon>
        <taxon>Gunneridae</taxon>
        <taxon>Pentapetalae</taxon>
        <taxon>asterids</taxon>
        <taxon>campanulids</taxon>
        <taxon>Asterales</taxon>
        <taxon>Asteraceae</taxon>
        <taxon>Asteroideae</taxon>
        <taxon>Anthemideae</taxon>
        <taxon>Anthemidinae</taxon>
        <taxon>Tanacetum</taxon>
    </lineage>
</organism>
<evidence type="ECO:0000256" key="1">
    <source>
        <dbReference type="SAM" id="MobiDB-lite"/>
    </source>
</evidence>
<gene>
    <name evidence="2" type="ORF">Tco_0992634</name>
</gene>
<keyword evidence="3" id="KW-1185">Reference proteome</keyword>
<feature type="region of interest" description="Disordered" evidence="1">
    <location>
        <begin position="1"/>
        <end position="29"/>
    </location>
</feature>
<sequence>MKKRLGQKEPVSKQGRKNGKPGPTLDAFDDLDADLAYGMDYIDTKEAVTEGRQSKETEEQNVTHDIEVLKKGGSNEEPVNAAGNIGVSTAVNIITSQNTQKWTQEEHEKYTVDERAKLLAEYFENIKKRLAEERADAIRNKPPTKSQLRSLMMTYLKQIGIHEEKVLKEPDSTKVEVKQEGNKENTRKRPGKDLRLQQTKNSRMQKTDSDLEEDGTSKYFF</sequence>
<accession>A0ABQ5F2U2</accession>
<feature type="compositionally biased region" description="Basic and acidic residues" evidence="1">
    <location>
        <begin position="167"/>
        <end position="195"/>
    </location>
</feature>
<dbReference type="EMBL" id="BQNB010016943">
    <property type="protein sequence ID" value="GJT57580.1"/>
    <property type="molecule type" value="Genomic_DNA"/>
</dbReference>
<reference evidence="2" key="2">
    <citation type="submission" date="2022-01" db="EMBL/GenBank/DDBJ databases">
        <authorList>
            <person name="Yamashiro T."/>
            <person name="Shiraishi A."/>
            <person name="Satake H."/>
            <person name="Nakayama K."/>
        </authorList>
    </citation>
    <scope>NUCLEOTIDE SEQUENCE</scope>
</reference>